<reference evidence="1 2" key="2">
    <citation type="submission" date="2020-04" db="EMBL/GenBank/DDBJ databases">
        <authorList>
            <person name="Fomenkov A."/>
            <person name="Anton B.P."/>
            <person name="Roberts R.J."/>
        </authorList>
    </citation>
    <scope>NUCLEOTIDE SEQUENCE [LARGE SCALE GENOMIC DNA]</scope>
    <source>
        <strain evidence="1 2">S2</strain>
    </source>
</reference>
<evidence type="ECO:0000313" key="1">
    <source>
        <dbReference type="EMBL" id="QIZ06484.1"/>
    </source>
</evidence>
<evidence type="ECO:0008006" key="3">
    <source>
        <dbReference type="Google" id="ProtNLM"/>
    </source>
</evidence>
<organism evidence="1 2">
    <name type="scientific">Priestia megaterium</name>
    <name type="common">Bacillus megaterium</name>
    <dbReference type="NCBI Taxonomy" id="1404"/>
    <lineage>
        <taxon>Bacteria</taxon>
        <taxon>Bacillati</taxon>
        <taxon>Bacillota</taxon>
        <taxon>Bacilli</taxon>
        <taxon>Bacillales</taxon>
        <taxon>Bacillaceae</taxon>
        <taxon>Priestia</taxon>
    </lineage>
</organism>
<dbReference type="AlphaFoldDB" id="A0A6H1NYT7"/>
<dbReference type="Gene3D" id="2.30.110.10">
    <property type="entry name" value="Electron Transport, Fmn-binding Protein, Chain A"/>
    <property type="match status" value="1"/>
</dbReference>
<dbReference type="InterPro" id="IPR012349">
    <property type="entry name" value="Split_barrel_FMN-bd"/>
</dbReference>
<dbReference type="Proteomes" id="UP000501868">
    <property type="component" value="Chromosome"/>
</dbReference>
<dbReference type="NCBIfam" id="NF005232">
    <property type="entry name" value="PRK06733.1"/>
    <property type="match status" value="1"/>
</dbReference>
<protein>
    <recommendedName>
        <fullName evidence="3">Pyridoxamine 5'-phosphate oxidase putative domain-containing protein</fullName>
    </recommendedName>
</protein>
<sequence>MKTVETNLSQEMEELLQGQTLVLCHTYSKSLGKVISTALSWVFAIDSKTVRFALDFKSKIVEAVNDKSEITLSFVGSESVYSLSGPSRVRVEKTQDMTLKMAIIEIEVEDLRDITFYGAQITQKPQFIKTYKESLIKKLDNEVKEAIFNV</sequence>
<accession>A0A6H1NYT7</accession>
<gene>
    <name evidence="1" type="ORF">HFZ78_07000</name>
</gene>
<dbReference type="EMBL" id="CP051128">
    <property type="protein sequence ID" value="QIZ06484.1"/>
    <property type="molecule type" value="Genomic_DNA"/>
</dbReference>
<name>A0A6H1NYT7_PRIMG</name>
<reference evidence="1 2" key="1">
    <citation type="submission" date="2020-04" db="EMBL/GenBank/DDBJ databases">
        <title>Genome-Wide Identification of 5-Methylcytosine Sites in Bacterial Genomes By High-Throughput Sequencing of MspJI Restriction Fragments.</title>
        <authorList>
            <person name="Wu V."/>
        </authorList>
    </citation>
    <scope>NUCLEOTIDE SEQUENCE [LARGE SCALE GENOMIC DNA]</scope>
    <source>
        <strain evidence="1 2">S2</strain>
    </source>
</reference>
<evidence type="ECO:0000313" key="2">
    <source>
        <dbReference type="Proteomes" id="UP000501868"/>
    </source>
</evidence>
<proteinExistence type="predicted"/>